<dbReference type="SUPFAM" id="SSF51182">
    <property type="entry name" value="RmlC-like cupins"/>
    <property type="match status" value="1"/>
</dbReference>
<dbReference type="Pfam" id="PF07883">
    <property type="entry name" value="Cupin_2"/>
    <property type="match status" value="1"/>
</dbReference>
<feature type="domain" description="Cupin type-2" evidence="2">
    <location>
        <begin position="44"/>
        <end position="111"/>
    </location>
</feature>
<dbReference type="InterPro" id="IPR052538">
    <property type="entry name" value="Flavonoid_dioxygenase-like"/>
</dbReference>
<evidence type="ECO:0000256" key="1">
    <source>
        <dbReference type="SAM" id="MobiDB-lite"/>
    </source>
</evidence>
<comment type="caution">
    <text evidence="3">The sequence shown here is derived from an EMBL/GenBank/DDBJ whole genome shotgun (WGS) entry which is preliminary data.</text>
</comment>
<dbReference type="Gene3D" id="2.60.120.10">
    <property type="entry name" value="Jelly Rolls"/>
    <property type="match status" value="1"/>
</dbReference>
<feature type="region of interest" description="Disordered" evidence="1">
    <location>
        <begin position="126"/>
        <end position="148"/>
    </location>
</feature>
<sequence length="148" mass="16137">MAKFQPNTEPPKGFVIFKNLEGVAADSDKFRRVLWTGTHSQLVIMTVPVNGEIGEETHTVDQHLIFLSGNGQAIEGGTKTTDIHPGDLVIVPAGTLHNFKNTGATPWIVATVYAPAEHKADTVHDTLEQGEKLEDEGKDEPPSWAKEK</sequence>
<accession>A0A1M2W646</accession>
<dbReference type="OrthoDB" id="1161823at2759"/>
<dbReference type="Proteomes" id="UP000184267">
    <property type="component" value="Unassembled WGS sequence"/>
</dbReference>
<evidence type="ECO:0000313" key="3">
    <source>
        <dbReference type="EMBL" id="OJT15283.1"/>
    </source>
</evidence>
<dbReference type="CDD" id="cd02223">
    <property type="entry name" value="cupin_Bh2720-like"/>
    <property type="match status" value="1"/>
</dbReference>
<dbReference type="OMA" id="PKNEMVY"/>
<protein>
    <recommendedName>
        <fullName evidence="2">Cupin type-2 domain-containing protein</fullName>
    </recommendedName>
</protein>
<dbReference type="InterPro" id="IPR011051">
    <property type="entry name" value="RmlC_Cupin_sf"/>
</dbReference>
<proteinExistence type="predicted"/>
<dbReference type="PANTHER" id="PTHR43346:SF1">
    <property type="entry name" value="QUERCETIN 2,3-DIOXYGENASE-RELATED"/>
    <property type="match status" value="1"/>
</dbReference>
<organism evidence="3 4">
    <name type="scientific">Trametes pubescens</name>
    <name type="common">White-rot fungus</name>
    <dbReference type="NCBI Taxonomy" id="154538"/>
    <lineage>
        <taxon>Eukaryota</taxon>
        <taxon>Fungi</taxon>
        <taxon>Dikarya</taxon>
        <taxon>Basidiomycota</taxon>
        <taxon>Agaricomycotina</taxon>
        <taxon>Agaricomycetes</taxon>
        <taxon>Polyporales</taxon>
        <taxon>Polyporaceae</taxon>
        <taxon>Trametes</taxon>
    </lineage>
</organism>
<evidence type="ECO:0000313" key="4">
    <source>
        <dbReference type="Proteomes" id="UP000184267"/>
    </source>
</evidence>
<dbReference type="InterPro" id="IPR013096">
    <property type="entry name" value="Cupin_2"/>
</dbReference>
<dbReference type="PANTHER" id="PTHR43346">
    <property type="entry name" value="LIGAND BINDING DOMAIN PROTEIN, PUTATIVE (AFU_ORTHOLOGUE AFUA_6G14370)-RELATED"/>
    <property type="match status" value="1"/>
</dbReference>
<dbReference type="AlphaFoldDB" id="A0A1M2W646"/>
<name>A0A1M2W646_TRAPU</name>
<dbReference type="InterPro" id="IPR014710">
    <property type="entry name" value="RmlC-like_jellyroll"/>
</dbReference>
<dbReference type="EMBL" id="MNAD01000186">
    <property type="protein sequence ID" value="OJT15283.1"/>
    <property type="molecule type" value="Genomic_DNA"/>
</dbReference>
<keyword evidence="4" id="KW-1185">Reference proteome</keyword>
<gene>
    <name evidence="3" type="ORF">TRAPUB_8154</name>
</gene>
<reference evidence="3 4" key="1">
    <citation type="submission" date="2016-10" db="EMBL/GenBank/DDBJ databases">
        <title>Genome sequence of the basidiomycete white-rot fungus Trametes pubescens.</title>
        <authorList>
            <person name="Makela M.R."/>
            <person name="Granchi Z."/>
            <person name="Peng M."/>
            <person name="De Vries R.P."/>
            <person name="Grigoriev I."/>
            <person name="Riley R."/>
            <person name="Hilden K."/>
        </authorList>
    </citation>
    <scope>NUCLEOTIDE SEQUENCE [LARGE SCALE GENOMIC DNA]</scope>
    <source>
        <strain evidence="3 4">FBCC735</strain>
    </source>
</reference>
<feature type="compositionally biased region" description="Basic and acidic residues" evidence="1">
    <location>
        <begin position="139"/>
        <end position="148"/>
    </location>
</feature>
<evidence type="ECO:0000259" key="2">
    <source>
        <dbReference type="Pfam" id="PF07883"/>
    </source>
</evidence>